<dbReference type="EMBL" id="UINC01140311">
    <property type="protein sequence ID" value="SVD27383.1"/>
    <property type="molecule type" value="Genomic_DNA"/>
</dbReference>
<proteinExistence type="predicted"/>
<protein>
    <recommendedName>
        <fullName evidence="2">Molecular chaperone Tir</fullName>
    </recommendedName>
</protein>
<reference evidence="1" key="1">
    <citation type="submission" date="2018-05" db="EMBL/GenBank/DDBJ databases">
        <authorList>
            <person name="Lanie J.A."/>
            <person name="Ng W.-L."/>
            <person name="Kazmierczak K.M."/>
            <person name="Andrzejewski T.M."/>
            <person name="Davidsen T.M."/>
            <person name="Wayne K.J."/>
            <person name="Tettelin H."/>
            <person name="Glass J.I."/>
            <person name="Rusch D."/>
            <person name="Podicherti R."/>
            <person name="Tsui H.-C.T."/>
            <person name="Winkler M.E."/>
        </authorList>
    </citation>
    <scope>NUCLEOTIDE SEQUENCE</scope>
</reference>
<dbReference type="SUPFAM" id="SSF69635">
    <property type="entry name" value="Type III secretory system chaperone-like"/>
    <property type="match status" value="1"/>
</dbReference>
<sequence length="131" mass="14699">MADHFERVKGYILDLGFSIDDEIVEDEIVVINDEERGIHELVIDCEDDLVVLEQLILKFEGGVDASVYRRILQLNRSLVFGAFVLNEKGDTLLYRNTLALDNLDLNELESTINALSLGLAENSDELLGFVA</sequence>
<organism evidence="1">
    <name type="scientific">marine metagenome</name>
    <dbReference type="NCBI Taxonomy" id="408172"/>
    <lineage>
        <taxon>unclassified sequences</taxon>
        <taxon>metagenomes</taxon>
        <taxon>ecological metagenomes</taxon>
    </lineage>
</organism>
<dbReference type="Gene3D" id="3.30.1460.10">
    <property type="match status" value="1"/>
</dbReference>
<dbReference type="Pfam" id="PF22550">
    <property type="entry name" value="CesT_Tir_1"/>
    <property type="match status" value="1"/>
</dbReference>
<evidence type="ECO:0000313" key="1">
    <source>
        <dbReference type="EMBL" id="SVD27383.1"/>
    </source>
</evidence>
<accession>A0A382TZG3</accession>
<evidence type="ECO:0008006" key="2">
    <source>
        <dbReference type="Google" id="ProtNLM"/>
    </source>
</evidence>
<dbReference type="AlphaFoldDB" id="A0A382TZG3"/>
<name>A0A382TZG3_9ZZZZ</name>
<dbReference type="InterPro" id="IPR054345">
    <property type="entry name" value="Tir-like"/>
</dbReference>
<gene>
    <name evidence="1" type="ORF">METZ01_LOCUS380237</name>
</gene>